<sequence>MTRVGRGTITGTPLAPDEQVLRAVCKWIRLTASWSNTIAVQSRD</sequence>
<dbReference type="AlphaFoldDB" id="C1KA42"/>
<keyword evidence="1" id="KW-0675">Receptor</keyword>
<evidence type="ECO:0000313" key="1">
    <source>
        <dbReference type="EMBL" id="ACO48391.1"/>
    </source>
</evidence>
<reference evidence="1" key="1">
    <citation type="journal article" date="2009" name="PLoS Pathog.">
        <title>Haemonchus contortus acetylcholine receptors of the DEG-3 subfamily and their role in sensitivity to monepantel.</title>
        <authorList>
            <person name="Rufener L."/>
            <person name="Maser P."/>
            <person name="Roditi I."/>
            <person name="Kaminsky R."/>
        </authorList>
    </citation>
    <scope>NUCLEOTIDE SEQUENCE</scope>
    <source>
        <strain evidence="1">Hc-Howick AAD-mutant</strain>
    </source>
</reference>
<protein>
    <submittedName>
        <fullName evidence="1">Mutant acetylcholine receptor DES-2-like protein</fullName>
    </submittedName>
</protein>
<dbReference type="EMBL" id="FJ807349">
    <property type="protein sequence ID" value="ACO48392.1"/>
    <property type="molecule type" value="mRNA"/>
</dbReference>
<organism evidence="1">
    <name type="scientific">Haemonchus contortus</name>
    <name type="common">Barber pole worm</name>
    <dbReference type="NCBI Taxonomy" id="6289"/>
    <lineage>
        <taxon>Eukaryota</taxon>
        <taxon>Metazoa</taxon>
        <taxon>Ecdysozoa</taxon>
        <taxon>Nematoda</taxon>
        <taxon>Chromadorea</taxon>
        <taxon>Rhabditida</taxon>
        <taxon>Rhabditina</taxon>
        <taxon>Rhabditomorpha</taxon>
        <taxon>Strongyloidea</taxon>
        <taxon>Trichostrongylidae</taxon>
        <taxon>Haemonchus</taxon>
    </lineage>
</organism>
<accession>C1KA42</accession>
<dbReference type="EMBL" id="FJ807348">
    <property type="protein sequence ID" value="ACO48391.1"/>
    <property type="molecule type" value="mRNA"/>
</dbReference>
<proteinExistence type="evidence at transcript level"/>
<name>C1KA42_HAECO</name>